<comment type="caution">
    <text evidence="1">The sequence shown here is derived from an EMBL/GenBank/DDBJ whole genome shotgun (WGS) entry which is preliminary data.</text>
</comment>
<dbReference type="Proteomes" id="UP000335636">
    <property type="component" value="Unassembled WGS sequence"/>
</dbReference>
<protein>
    <submittedName>
        <fullName evidence="1">Uncharacterized protein</fullName>
    </submittedName>
</protein>
<organism evidence="1 2">
    <name type="scientific">Marmota monax</name>
    <name type="common">Woodchuck</name>
    <dbReference type="NCBI Taxonomy" id="9995"/>
    <lineage>
        <taxon>Eukaryota</taxon>
        <taxon>Metazoa</taxon>
        <taxon>Chordata</taxon>
        <taxon>Craniata</taxon>
        <taxon>Vertebrata</taxon>
        <taxon>Euteleostomi</taxon>
        <taxon>Mammalia</taxon>
        <taxon>Eutheria</taxon>
        <taxon>Euarchontoglires</taxon>
        <taxon>Glires</taxon>
        <taxon>Rodentia</taxon>
        <taxon>Sciuromorpha</taxon>
        <taxon>Sciuridae</taxon>
        <taxon>Xerinae</taxon>
        <taxon>Marmotini</taxon>
        <taxon>Marmota</taxon>
    </lineage>
</organism>
<gene>
    <name evidence="1" type="ORF">MONAX_5E024650</name>
</gene>
<evidence type="ECO:0000313" key="2">
    <source>
        <dbReference type="Proteomes" id="UP000335636"/>
    </source>
</evidence>
<dbReference type="EMBL" id="CABDUW010001479">
    <property type="protein sequence ID" value="VTJ81953.1"/>
    <property type="molecule type" value="Genomic_DNA"/>
</dbReference>
<reference evidence="1" key="1">
    <citation type="submission" date="2019-04" db="EMBL/GenBank/DDBJ databases">
        <authorList>
            <person name="Alioto T."/>
            <person name="Alioto T."/>
        </authorList>
    </citation>
    <scope>NUCLEOTIDE SEQUENCE [LARGE SCALE GENOMIC DNA]</scope>
</reference>
<sequence length="66" mass="7811">MSGPINKMILQLESRLRRHWSYTRRPSVGRRLHPDTDTGRERNLVNRDYDVVITHTSEPLDSCDDF</sequence>
<dbReference type="AlphaFoldDB" id="A0A5E4CJB2"/>
<proteinExistence type="predicted"/>
<accession>A0A5E4CJB2</accession>
<evidence type="ECO:0000313" key="1">
    <source>
        <dbReference type="EMBL" id="VTJ81953.1"/>
    </source>
</evidence>
<name>A0A5E4CJB2_MARMO</name>
<keyword evidence="2" id="KW-1185">Reference proteome</keyword>